<proteinExistence type="predicted"/>
<evidence type="ECO:0000256" key="1">
    <source>
        <dbReference type="SAM" id="Phobius"/>
    </source>
</evidence>
<organism evidence="2 3">
    <name type="scientific">Halovenus aranensis</name>
    <dbReference type="NCBI Taxonomy" id="890420"/>
    <lineage>
        <taxon>Archaea</taxon>
        <taxon>Methanobacteriati</taxon>
        <taxon>Methanobacteriota</taxon>
        <taxon>Stenosarchaea group</taxon>
        <taxon>Halobacteria</taxon>
        <taxon>Halobacteriales</taxon>
        <taxon>Haloarculaceae</taxon>
        <taxon>Halovenus</taxon>
    </lineage>
</organism>
<reference evidence="2 3" key="1">
    <citation type="submission" date="2016-10" db="EMBL/GenBank/DDBJ databases">
        <authorList>
            <person name="de Groot N.N."/>
        </authorList>
    </citation>
    <scope>NUCLEOTIDE SEQUENCE [LARGE SCALE GENOMIC DNA]</scope>
    <source>
        <strain evidence="2 3">IBRC-M10015</strain>
    </source>
</reference>
<keyword evidence="1" id="KW-0812">Transmembrane</keyword>
<dbReference type="OrthoDB" id="103507at2157"/>
<feature type="transmembrane region" description="Helical" evidence="1">
    <location>
        <begin position="180"/>
        <end position="200"/>
    </location>
</feature>
<feature type="transmembrane region" description="Helical" evidence="1">
    <location>
        <begin position="17"/>
        <end position="43"/>
    </location>
</feature>
<feature type="transmembrane region" description="Helical" evidence="1">
    <location>
        <begin position="155"/>
        <end position="174"/>
    </location>
</feature>
<evidence type="ECO:0000313" key="3">
    <source>
        <dbReference type="Proteomes" id="UP000198856"/>
    </source>
</evidence>
<gene>
    <name evidence="2" type="ORF">SAMN05216226_10994</name>
</gene>
<dbReference type="Proteomes" id="UP000198856">
    <property type="component" value="Unassembled WGS sequence"/>
</dbReference>
<accession>A0A1G8WM46</accession>
<evidence type="ECO:0000313" key="2">
    <source>
        <dbReference type="EMBL" id="SDJ79177.1"/>
    </source>
</evidence>
<keyword evidence="1" id="KW-1133">Transmembrane helix</keyword>
<dbReference type="PANTHER" id="PTHR42241:SF2">
    <property type="entry name" value="HYPOTHETICAL MEMBRANE PROTEIN, CONSERVED, DUF998 FAMILY"/>
    <property type="match status" value="1"/>
</dbReference>
<dbReference type="Pfam" id="PF06197">
    <property type="entry name" value="DUF998"/>
    <property type="match status" value="1"/>
</dbReference>
<dbReference type="InterPro" id="IPR009339">
    <property type="entry name" value="DUF998"/>
</dbReference>
<keyword evidence="3" id="KW-1185">Reference proteome</keyword>
<dbReference type="RefSeq" id="WP_092702727.1">
    <property type="nucleotide sequence ID" value="NZ_FNFC01000009.1"/>
</dbReference>
<sequence length="210" mass="22178">MAHAGGTRRQLHLVDRLAVWSGVVAPVLALGCVVLSTALATPAEFTWAGNALSDLGRPEASTFWLFNGGLIAGGTVGLPFAWPLWRRARNRLERLAAFTFLLSVVGLALVGVFHLPRDPHGLVALCFFLGGPVTHSVYGAGLIRRGERALGRVSVGFGAVHVLAWGGWLGYVAMTGSSDFFAVPELVAAVAFGCWAVAVAGRFRQENTAV</sequence>
<feature type="transmembrane region" description="Helical" evidence="1">
    <location>
        <begin position="95"/>
        <end position="115"/>
    </location>
</feature>
<dbReference type="AlphaFoldDB" id="A0A1G8WM46"/>
<feature type="transmembrane region" description="Helical" evidence="1">
    <location>
        <begin position="63"/>
        <end position="83"/>
    </location>
</feature>
<feature type="transmembrane region" description="Helical" evidence="1">
    <location>
        <begin position="121"/>
        <end position="143"/>
    </location>
</feature>
<protein>
    <submittedName>
        <fullName evidence="2">Hypothetical membrane protein</fullName>
    </submittedName>
</protein>
<dbReference type="PANTHER" id="PTHR42241">
    <property type="entry name" value="HYPOTHETICAL MEMBRANE PROTEIN, CONSERVED, DUF998 FAMILY"/>
    <property type="match status" value="1"/>
</dbReference>
<name>A0A1G8WM46_9EURY</name>
<keyword evidence="1" id="KW-0472">Membrane</keyword>
<dbReference type="EMBL" id="FNFC01000009">
    <property type="protein sequence ID" value="SDJ79177.1"/>
    <property type="molecule type" value="Genomic_DNA"/>
</dbReference>
<dbReference type="STRING" id="890420.SAMN05216226_10994"/>